<dbReference type="Pfam" id="PF00307">
    <property type="entry name" value="CH"/>
    <property type="match status" value="1"/>
</dbReference>
<protein>
    <recommendedName>
        <fullName evidence="2">Calponin-homology (CH) domain-containing protein</fullName>
    </recommendedName>
</protein>
<gene>
    <name evidence="3" type="ORF">BSL78_12541</name>
</gene>
<sequence>MPGTKAHRPQPIKSWTEKSAKAYDKVKENGNVSSPRGLYNKGRTAIPVKSTVGGEWELQTCQEFTEWANNILKRQKHRLIADLKKSLSDGITLVNLLEVLFKEKVGGIQTRPIIRAQRVENIHLCLRFLHGRRIEIQDIDSQQIADGNLRVGLLLITRLRKRFDSKLITSSDSHFVNGSIYSGRHGDMDYVNNNGFQNPGREGSIHSFVSGASNPSQGMLPDLSNSYDSGQFKKLRSASFTEKPETVLPGGAFGGEDTLDATPERLGDIVSTTQLDSAGVLQHKSGEFQTRQNQSRNVSLDVEMSKMLLNNVVDDNDDDNGSQLHVNNSMNAPQPPTSVEERLKSLLEMPNPGGYTDLGDPQDEGEFLELPPPDASVYFEGEDMLDDEDRLQAMLEDPDNFDDYPKDWDRYISGYVPSHATEKREGPRAQVMLERSPSPNGASRNQEPFFHGPPREHLGPSQGTTAQSQPIPGYSNRSQSQPLPSYLNQSGSIAGVVYSEEEAYQNYSGQEGIHPPAVNDASFNERRLPTYQDHMQRRVNGSVQRLKSSGSSPHSSGYDLRGHPNIYENNGTPQEYDPYGAVASTSTIDNYRYPPRQTPTLLWVSPKLEEAQSRGDGLGFYAGLRDLLGSSVRTTDPASAVYRGRPSPVPTRPEPSADMGRINLNFSKSRTSREGTLSSKRSNEKRPNQRKAAELMGDNLYHPTPPSSPREVRGYGFRRLFGFPSQSGVVSSPKGRSRDIGKRGQRGRGDVSRNQRCRDHDGAEIDTLREQLSALENMYKEMLKVVGAKKAEGKISSPRGNSGSLKKGPGVARSASKVKPNSYRPSVKQREKDVKAINKRFSRVESHVVTLARSVASLSSELRSQGPLVQAVEDLREELDQVQELHLLQQSELSPLRSPYRMSAPLATKPKSIKKLTKFFGEEPPLLTLFLTELGYDKYSSVFEKAGVGLQELPYLTGEQLEKLGIPLGPRTRIIQESQLMV</sequence>
<feature type="compositionally biased region" description="Polar residues" evidence="1">
    <location>
        <begin position="461"/>
        <end position="487"/>
    </location>
</feature>
<dbReference type="STRING" id="307972.A0A2G8KRD4"/>
<dbReference type="InterPro" id="IPR036872">
    <property type="entry name" value="CH_dom_sf"/>
</dbReference>
<evidence type="ECO:0000259" key="2">
    <source>
        <dbReference type="PROSITE" id="PS50021"/>
    </source>
</evidence>
<dbReference type="InterPro" id="IPR001715">
    <property type="entry name" value="CH_dom"/>
</dbReference>
<organism evidence="3 4">
    <name type="scientific">Stichopus japonicus</name>
    <name type="common">Sea cucumber</name>
    <dbReference type="NCBI Taxonomy" id="307972"/>
    <lineage>
        <taxon>Eukaryota</taxon>
        <taxon>Metazoa</taxon>
        <taxon>Echinodermata</taxon>
        <taxon>Eleutherozoa</taxon>
        <taxon>Echinozoa</taxon>
        <taxon>Holothuroidea</taxon>
        <taxon>Aspidochirotacea</taxon>
        <taxon>Aspidochirotida</taxon>
        <taxon>Stichopodidae</taxon>
        <taxon>Apostichopus</taxon>
    </lineage>
</organism>
<feature type="region of interest" description="Disordered" evidence="1">
    <location>
        <begin position="637"/>
        <end position="758"/>
    </location>
</feature>
<dbReference type="SMART" id="SM00033">
    <property type="entry name" value="CH"/>
    <property type="match status" value="1"/>
</dbReference>
<dbReference type="PROSITE" id="PS50021">
    <property type="entry name" value="CH"/>
    <property type="match status" value="1"/>
</dbReference>
<reference evidence="3 4" key="1">
    <citation type="journal article" date="2017" name="PLoS Biol.">
        <title>The sea cucumber genome provides insights into morphological evolution and visceral regeneration.</title>
        <authorList>
            <person name="Zhang X."/>
            <person name="Sun L."/>
            <person name="Yuan J."/>
            <person name="Sun Y."/>
            <person name="Gao Y."/>
            <person name="Zhang L."/>
            <person name="Li S."/>
            <person name="Dai H."/>
            <person name="Hamel J.F."/>
            <person name="Liu C."/>
            <person name="Yu Y."/>
            <person name="Liu S."/>
            <person name="Lin W."/>
            <person name="Guo K."/>
            <person name="Jin S."/>
            <person name="Xu P."/>
            <person name="Storey K.B."/>
            <person name="Huan P."/>
            <person name="Zhang T."/>
            <person name="Zhou Y."/>
            <person name="Zhang J."/>
            <person name="Lin C."/>
            <person name="Li X."/>
            <person name="Xing L."/>
            <person name="Huo D."/>
            <person name="Sun M."/>
            <person name="Wang L."/>
            <person name="Mercier A."/>
            <person name="Li F."/>
            <person name="Yang H."/>
            <person name="Xiang J."/>
        </authorList>
    </citation>
    <scope>NUCLEOTIDE SEQUENCE [LARGE SCALE GENOMIC DNA]</scope>
    <source>
        <strain evidence="3">Shaxun</strain>
        <tissue evidence="3">Muscle</tissue>
    </source>
</reference>
<dbReference type="SUPFAM" id="SSF47769">
    <property type="entry name" value="SAM/Pointed domain"/>
    <property type="match status" value="1"/>
</dbReference>
<feature type="compositionally biased region" description="Polar residues" evidence="1">
    <location>
        <begin position="664"/>
        <end position="680"/>
    </location>
</feature>
<feature type="compositionally biased region" description="Basic and acidic residues" evidence="1">
    <location>
        <begin position="736"/>
        <end position="758"/>
    </location>
</feature>
<feature type="region of interest" description="Disordered" evidence="1">
    <location>
        <begin position="419"/>
        <end position="487"/>
    </location>
</feature>
<evidence type="ECO:0000313" key="3">
    <source>
        <dbReference type="EMBL" id="PIK50563.1"/>
    </source>
</evidence>
<dbReference type="SUPFAM" id="SSF47576">
    <property type="entry name" value="Calponin-homology domain, CH-domain"/>
    <property type="match status" value="1"/>
</dbReference>
<dbReference type="InterPro" id="IPR001660">
    <property type="entry name" value="SAM"/>
</dbReference>
<dbReference type="Pfam" id="PF07647">
    <property type="entry name" value="SAM_2"/>
    <property type="match status" value="1"/>
</dbReference>
<evidence type="ECO:0000313" key="4">
    <source>
        <dbReference type="Proteomes" id="UP000230750"/>
    </source>
</evidence>
<name>A0A2G8KRD4_STIJA</name>
<keyword evidence="4" id="KW-1185">Reference proteome</keyword>
<feature type="region of interest" description="Disordered" evidence="1">
    <location>
        <begin position="317"/>
        <end position="337"/>
    </location>
</feature>
<dbReference type="Gene3D" id="1.10.150.50">
    <property type="entry name" value="Transcription Factor, Ets-1"/>
    <property type="match status" value="1"/>
</dbReference>
<feature type="compositionally biased region" description="Basic and acidic residues" evidence="1">
    <location>
        <begin position="681"/>
        <end position="693"/>
    </location>
</feature>
<proteinExistence type="predicted"/>
<dbReference type="CDD" id="cd09487">
    <property type="entry name" value="SAM_superfamily"/>
    <property type="match status" value="1"/>
</dbReference>
<feature type="domain" description="Calponin-homology (CH)" evidence="2">
    <location>
        <begin position="58"/>
        <end position="164"/>
    </location>
</feature>
<feature type="compositionally biased region" description="Polar residues" evidence="1">
    <location>
        <begin position="321"/>
        <end position="332"/>
    </location>
</feature>
<feature type="compositionally biased region" description="Polar residues" evidence="1">
    <location>
        <begin position="437"/>
        <end position="446"/>
    </location>
</feature>
<dbReference type="CDD" id="cd21212">
    <property type="entry name" value="CH_NAV2-like"/>
    <property type="match status" value="1"/>
</dbReference>
<accession>A0A2G8KRD4</accession>
<dbReference type="EMBL" id="MRZV01000414">
    <property type="protein sequence ID" value="PIK50563.1"/>
    <property type="molecule type" value="Genomic_DNA"/>
</dbReference>
<dbReference type="OrthoDB" id="8188202at2759"/>
<dbReference type="Gene3D" id="1.10.418.10">
    <property type="entry name" value="Calponin-like domain"/>
    <property type="match status" value="1"/>
</dbReference>
<feature type="region of interest" description="Disordered" evidence="1">
    <location>
        <begin position="541"/>
        <end position="576"/>
    </location>
</feature>
<evidence type="ECO:0000256" key="1">
    <source>
        <dbReference type="SAM" id="MobiDB-lite"/>
    </source>
</evidence>
<comment type="caution">
    <text evidence="3">The sequence shown here is derived from an EMBL/GenBank/DDBJ whole genome shotgun (WGS) entry which is preliminary data.</text>
</comment>
<feature type="compositionally biased region" description="Low complexity" evidence="1">
    <location>
        <begin position="548"/>
        <end position="557"/>
    </location>
</feature>
<dbReference type="Proteomes" id="UP000230750">
    <property type="component" value="Unassembled WGS sequence"/>
</dbReference>
<dbReference type="AlphaFoldDB" id="A0A2G8KRD4"/>
<feature type="region of interest" description="Disordered" evidence="1">
    <location>
        <begin position="792"/>
        <end position="831"/>
    </location>
</feature>
<dbReference type="InterPro" id="IPR013761">
    <property type="entry name" value="SAM/pointed_sf"/>
</dbReference>